<accession>A0A8X6GU42</accession>
<dbReference type="Gene3D" id="3.40.33.10">
    <property type="entry name" value="CAP"/>
    <property type="match status" value="1"/>
</dbReference>
<keyword evidence="1" id="KW-0732">Signal</keyword>
<feature type="signal peptide" evidence="1">
    <location>
        <begin position="1"/>
        <end position="22"/>
    </location>
</feature>
<evidence type="ECO:0000313" key="2">
    <source>
        <dbReference type="EMBL" id="GFR11371.1"/>
    </source>
</evidence>
<sequence>MNLLITVTSLVSFLAVGNIVIADDSDCPSLFQRYCSHHSYCLSPNQSCEILAYYPVNEDIKKIVHLHNMYRNEVATGKTRLPQAANMLEMDLKCFRAFNRKELSNSVRYISS</sequence>
<evidence type="ECO:0000256" key="1">
    <source>
        <dbReference type="SAM" id="SignalP"/>
    </source>
</evidence>
<dbReference type="EMBL" id="BMAO01016822">
    <property type="protein sequence ID" value="GFR11371.1"/>
    <property type="molecule type" value="Genomic_DNA"/>
</dbReference>
<keyword evidence="3" id="KW-1185">Reference proteome</keyword>
<reference evidence="2" key="1">
    <citation type="submission" date="2020-07" db="EMBL/GenBank/DDBJ databases">
        <title>Multicomponent nature underlies the extraordinary mechanical properties of spider dragline silk.</title>
        <authorList>
            <person name="Kono N."/>
            <person name="Nakamura H."/>
            <person name="Mori M."/>
            <person name="Yoshida Y."/>
            <person name="Ohtoshi R."/>
            <person name="Malay A.D."/>
            <person name="Moran D.A.P."/>
            <person name="Tomita M."/>
            <person name="Numata K."/>
            <person name="Arakawa K."/>
        </authorList>
    </citation>
    <scope>NUCLEOTIDE SEQUENCE</scope>
</reference>
<comment type="caution">
    <text evidence="2">The sequence shown here is derived from an EMBL/GenBank/DDBJ whole genome shotgun (WGS) entry which is preliminary data.</text>
</comment>
<dbReference type="InterPro" id="IPR035940">
    <property type="entry name" value="CAP_sf"/>
</dbReference>
<dbReference type="SUPFAM" id="SSF55797">
    <property type="entry name" value="PR-1-like"/>
    <property type="match status" value="1"/>
</dbReference>
<feature type="chain" id="PRO_5036459550" evidence="1">
    <location>
        <begin position="23"/>
        <end position="112"/>
    </location>
</feature>
<gene>
    <name evidence="2" type="ORF">TNCT_185761</name>
</gene>
<protein>
    <submittedName>
        <fullName evidence="2">U7-Nephitoxin-Nsp1a_1</fullName>
    </submittedName>
</protein>
<dbReference type="AlphaFoldDB" id="A0A8X6GU42"/>
<organism evidence="2 3">
    <name type="scientific">Trichonephila clavata</name>
    <name type="common">Joro spider</name>
    <name type="synonym">Nephila clavata</name>
    <dbReference type="NCBI Taxonomy" id="2740835"/>
    <lineage>
        <taxon>Eukaryota</taxon>
        <taxon>Metazoa</taxon>
        <taxon>Ecdysozoa</taxon>
        <taxon>Arthropoda</taxon>
        <taxon>Chelicerata</taxon>
        <taxon>Arachnida</taxon>
        <taxon>Araneae</taxon>
        <taxon>Araneomorphae</taxon>
        <taxon>Entelegynae</taxon>
        <taxon>Araneoidea</taxon>
        <taxon>Nephilidae</taxon>
        <taxon>Trichonephila</taxon>
    </lineage>
</organism>
<evidence type="ECO:0000313" key="3">
    <source>
        <dbReference type="Proteomes" id="UP000887116"/>
    </source>
</evidence>
<proteinExistence type="predicted"/>
<name>A0A8X6GU42_TRICU</name>
<dbReference type="Proteomes" id="UP000887116">
    <property type="component" value="Unassembled WGS sequence"/>
</dbReference>